<comment type="caution">
    <text evidence="1">The sequence shown here is derived from an EMBL/GenBank/DDBJ whole genome shotgun (WGS) entry which is preliminary data.</text>
</comment>
<gene>
    <name evidence="1" type="ORF">O181_133739</name>
</gene>
<dbReference type="EMBL" id="AVOT02158045">
    <property type="protein sequence ID" value="MBW0594024.1"/>
    <property type="molecule type" value="Genomic_DNA"/>
</dbReference>
<proteinExistence type="predicted"/>
<reference evidence="1" key="1">
    <citation type="submission" date="2021-03" db="EMBL/GenBank/DDBJ databases">
        <title>Draft genome sequence of rust myrtle Austropuccinia psidii MF-1, a brazilian biotype.</title>
        <authorList>
            <person name="Quecine M.C."/>
            <person name="Pachon D.M.R."/>
            <person name="Bonatelli M.L."/>
            <person name="Correr F.H."/>
            <person name="Franceschini L.M."/>
            <person name="Leite T.F."/>
            <person name="Margarido G.R.A."/>
            <person name="Almeida C.A."/>
            <person name="Ferrarezi J.A."/>
            <person name="Labate C.A."/>
        </authorList>
    </citation>
    <scope>NUCLEOTIDE SEQUENCE</scope>
    <source>
        <strain evidence="1">MF-1</strain>
    </source>
</reference>
<evidence type="ECO:0000313" key="1">
    <source>
        <dbReference type="EMBL" id="MBW0594024.1"/>
    </source>
</evidence>
<dbReference type="Proteomes" id="UP000765509">
    <property type="component" value="Unassembled WGS sequence"/>
</dbReference>
<dbReference type="AlphaFoldDB" id="A0A9Q3L8Z9"/>
<protein>
    <submittedName>
        <fullName evidence="1">Uncharacterized protein</fullName>
    </submittedName>
</protein>
<sequence length="67" mass="7814">MKSGAYKKWKQLFSSTRWTWTRKRYDQNKGCQVFLKKDTSGGCQSCPHSPKSVPTRFDVNSEPELIE</sequence>
<feature type="non-terminal residue" evidence="1">
    <location>
        <position position="67"/>
    </location>
</feature>
<accession>A0A9Q3L8Z9</accession>
<organism evidence="1 2">
    <name type="scientific">Austropuccinia psidii MF-1</name>
    <dbReference type="NCBI Taxonomy" id="1389203"/>
    <lineage>
        <taxon>Eukaryota</taxon>
        <taxon>Fungi</taxon>
        <taxon>Dikarya</taxon>
        <taxon>Basidiomycota</taxon>
        <taxon>Pucciniomycotina</taxon>
        <taxon>Pucciniomycetes</taxon>
        <taxon>Pucciniales</taxon>
        <taxon>Sphaerophragmiaceae</taxon>
        <taxon>Austropuccinia</taxon>
    </lineage>
</organism>
<keyword evidence="2" id="KW-1185">Reference proteome</keyword>
<evidence type="ECO:0000313" key="2">
    <source>
        <dbReference type="Proteomes" id="UP000765509"/>
    </source>
</evidence>
<name>A0A9Q3L8Z9_9BASI</name>